<accession>A0A150WDU7</accession>
<dbReference type="Pfam" id="PF00472">
    <property type="entry name" value="RF-1"/>
    <property type="match status" value="1"/>
</dbReference>
<reference evidence="3 4" key="1">
    <citation type="submission" date="2016-03" db="EMBL/GenBank/DDBJ databases">
        <authorList>
            <person name="Ploux O."/>
        </authorList>
    </citation>
    <scope>NUCLEOTIDE SEQUENCE [LARGE SCALE GENOMIC DNA]</scope>
    <source>
        <strain evidence="3 4">BER2</strain>
    </source>
</reference>
<feature type="domain" description="Prokaryotic-type class I peptide chain release factors" evidence="2">
    <location>
        <begin position="2"/>
        <end position="129"/>
    </location>
</feature>
<dbReference type="PANTHER" id="PTHR47814">
    <property type="entry name" value="PEPTIDYL-TRNA HYDROLASE ARFB"/>
    <property type="match status" value="1"/>
</dbReference>
<sequence>MISIQIPFHEMDFTYARSRGPGGQNVNRTNSAAILRWNLWASTSLTDELKERLGQKLKGKLTEEGDLIIRSDVHRDQDQNRSECIRRLHETLKRALFVPKKRIATKPTKSSQRKRLESKKQHSEVKSLRQKVKV</sequence>
<dbReference type="GO" id="GO:0043022">
    <property type="term" value="F:ribosome binding"/>
    <property type="evidence" value="ECO:0007669"/>
    <property type="project" value="TreeGrafter"/>
</dbReference>
<evidence type="ECO:0000256" key="1">
    <source>
        <dbReference type="SAM" id="MobiDB-lite"/>
    </source>
</evidence>
<dbReference type="PANTHER" id="PTHR47814:SF1">
    <property type="entry name" value="PEPTIDYL-TRNA HYDROLASE ARFB"/>
    <property type="match status" value="1"/>
</dbReference>
<feature type="compositionally biased region" description="Basic and acidic residues" evidence="1">
    <location>
        <begin position="114"/>
        <end position="127"/>
    </location>
</feature>
<evidence type="ECO:0000313" key="4">
    <source>
        <dbReference type="Proteomes" id="UP000075391"/>
    </source>
</evidence>
<dbReference type="AlphaFoldDB" id="A0A150WDU7"/>
<keyword evidence="3" id="KW-0378">Hydrolase</keyword>
<dbReference type="NCBIfam" id="NF006718">
    <property type="entry name" value="PRK09256.1"/>
    <property type="match status" value="1"/>
</dbReference>
<dbReference type="Gene3D" id="3.30.160.20">
    <property type="match status" value="1"/>
</dbReference>
<protein>
    <submittedName>
        <fullName evidence="3">Peptidyl-tRNA hydrolase</fullName>
    </submittedName>
</protein>
<proteinExistence type="predicted"/>
<evidence type="ECO:0000313" key="3">
    <source>
        <dbReference type="EMBL" id="KYG61099.1"/>
    </source>
</evidence>
<evidence type="ECO:0000259" key="2">
    <source>
        <dbReference type="Pfam" id="PF00472"/>
    </source>
</evidence>
<comment type="caution">
    <text evidence="3">The sequence shown here is derived from an EMBL/GenBank/DDBJ whole genome shotgun (WGS) entry which is preliminary data.</text>
</comment>
<dbReference type="InterPro" id="IPR000352">
    <property type="entry name" value="Pep_chain_release_fac_I"/>
</dbReference>
<dbReference type="SUPFAM" id="SSF110916">
    <property type="entry name" value="Peptidyl-tRNA hydrolase domain-like"/>
    <property type="match status" value="1"/>
</dbReference>
<dbReference type="Proteomes" id="UP000075391">
    <property type="component" value="Unassembled WGS sequence"/>
</dbReference>
<dbReference type="EMBL" id="LUKF01000017">
    <property type="protein sequence ID" value="KYG61099.1"/>
    <property type="molecule type" value="Genomic_DNA"/>
</dbReference>
<dbReference type="OrthoDB" id="9815709at2"/>
<name>A0A150WDU7_BDEBC</name>
<gene>
    <name evidence="3" type="ORF">AZI85_09085</name>
</gene>
<organism evidence="3 4">
    <name type="scientific">Bdellovibrio bacteriovorus</name>
    <dbReference type="NCBI Taxonomy" id="959"/>
    <lineage>
        <taxon>Bacteria</taxon>
        <taxon>Pseudomonadati</taxon>
        <taxon>Bdellovibrionota</taxon>
        <taxon>Bdellovibrionia</taxon>
        <taxon>Bdellovibrionales</taxon>
        <taxon>Pseudobdellovibrionaceae</taxon>
        <taxon>Bdellovibrio</taxon>
    </lineage>
</organism>
<dbReference type="GO" id="GO:0004045">
    <property type="term" value="F:peptidyl-tRNA hydrolase activity"/>
    <property type="evidence" value="ECO:0007669"/>
    <property type="project" value="TreeGrafter"/>
</dbReference>
<dbReference type="GO" id="GO:0072344">
    <property type="term" value="P:rescue of stalled ribosome"/>
    <property type="evidence" value="ECO:0007669"/>
    <property type="project" value="TreeGrafter"/>
</dbReference>
<dbReference type="RefSeq" id="WP_063244476.1">
    <property type="nucleotide sequence ID" value="NZ_CP168967.1"/>
</dbReference>
<feature type="region of interest" description="Disordered" evidence="1">
    <location>
        <begin position="99"/>
        <end position="134"/>
    </location>
</feature>
<dbReference type="GO" id="GO:0003747">
    <property type="term" value="F:translation release factor activity"/>
    <property type="evidence" value="ECO:0007669"/>
    <property type="project" value="InterPro"/>
</dbReference>